<gene>
    <name evidence="1" type="ORF">SAMN05443633_11222</name>
</gene>
<proteinExistence type="predicted"/>
<evidence type="ECO:0000313" key="2">
    <source>
        <dbReference type="Proteomes" id="UP000184518"/>
    </source>
</evidence>
<evidence type="ECO:0000313" key="1">
    <source>
        <dbReference type="EMBL" id="SHG24067.1"/>
    </source>
</evidence>
<keyword evidence="2" id="KW-1185">Reference proteome</keyword>
<dbReference type="AlphaFoldDB" id="A0A1M5I7B8"/>
<protein>
    <submittedName>
        <fullName evidence="1">Uncharacterized protein</fullName>
    </submittedName>
</protein>
<dbReference type="EMBL" id="FQUT01000012">
    <property type="protein sequence ID" value="SHG24067.1"/>
    <property type="molecule type" value="Genomic_DNA"/>
</dbReference>
<name>A0A1M5I7B8_9FLAO</name>
<dbReference type="SUPFAM" id="SSF55874">
    <property type="entry name" value="ATPase domain of HSP90 chaperone/DNA topoisomerase II/histidine kinase"/>
    <property type="match status" value="1"/>
</dbReference>
<organism evidence="1 2">
    <name type="scientific">Chryseobacterium arachidis</name>
    <dbReference type="NCBI Taxonomy" id="1416778"/>
    <lineage>
        <taxon>Bacteria</taxon>
        <taxon>Pseudomonadati</taxon>
        <taxon>Bacteroidota</taxon>
        <taxon>Flavobacteriia</taxon>
        <taxon>Flavobacteriales</taxon>
        <taxon>Weeksellaceae</taxon>
        <taxon>Chryseobacterium group</taxon>
        <taxon>Chryseobacterium</taxon>
    </lineage>
</organism>
<dbReference type="STRING" id="1416778.SAMN05443633_11222"/>
<sequence>MESIIPIIDSNVNFTPLVFYRDFLKKLANFYRENPTEEIAFRLFGNGDDDIYNSSYRIDPIALPLLLSILEQLSKFHKNPLRLFLNNNHATSSALEFLYRANFFKTAGDRDYYNQYGNSIISYKEEYLGAFKGKEIRKDHLIRSYRKDDYSNIDFQINDDILLRDQINSLTSYYVQDHFRELLYDNPNTVDYQNTYIDILSELITNGVMHSGSTTYAMMFVDKFRTKFSISDNGIGLKKSLEAKITFPFYYKKDDFKNSISHKKTDFSSYYVENLLDIFEALYYSSLKEREGILDLMLNVVINSNGYFRLHTENCQIIISNRFKYIAKLHEIRQQILNVHNINEISNMEQSDFKNSISQYKKLIMEVFENMFNTAIDYYTEETKFSSIRFFNVKFKGVHIEVEIPNT</sequence>
<dbReference type="OrthoDB" id="1223530at2"/>
<accession>A0A1M5I7B8</accession>
<reference evidence="2" key="1">
    <citation type="submission" date="2016-11" db="EMBL/GenBank/DDBJ databases">
        <authorList>
            <person name="Varghese N."/>
            <person name="Submissions S."/>
        </authorList>
    </citation>
    <scope>NUCLEOTIDE SEQUENCE [LARGE SCALE GENOMIC DNA]</scope>
    <source>
        <strain evidence="2">DSM 27619</strain>
    </source>
</reference>
<dbReference type="Proteomes" id="UP000184518">
    <property type="component" value="Unassembled WGS sequence"/>
</dbReference>
<dbReference type="RefSeq" id="WP_072961372.1">
    <property type="nucleotide sequence ID" value="NZ_FQUT01000012.1"/>
</dbReference>
<dbReference type="InterPro" id="IPR036890">
    <property type="entry name" value="HATPase_C_sf"/>
</dbReference>